<evidence type="ECO:0008006" key="3">
    <source>
        <dbReference type="Google" id="ProtNLM"/>
    </source>
</evidence>
<organism evidence="1 2">
    <name type="scientific">Acerihabitans arboris</name>
    <dbReference type="NCBI Taxonomy" id="2691583"/>
    <lineage>
        <taxon>Bacteria</taxon>
        <taxon>Pseudomonadati</taxon>
        <taxon>Pseudomonadota</taxon>
        <taxon>Gammaproteobacteria</taxon>
        <taxon>Enterobacterales</taxon>
        <taxon>Pectobacteriaceae</taxon>
        <taxon>Acerihabitans</taxon>
    </lineage>
</organism>
<keyword evidence="2" id="KW-1185">Reference proteome</keyword>
<dbReference type="Proteomes" id="UP000461443">
    <property type="component" value="Unassembled WGS sequence"/>
</dbReference>
<sequence>MENKIIMIGESIHGVSEFTSFKCHYIKTLSAPGSILIFEADSLGMYISFLLGDTPRQQLENFPKVHQTREMLGLLSCAREKNIICLGADVIPRRHILTFPPGVCWRSERQAQADVYHAIKAQAGYFALRDKYMAKAIMLIRKKLPGRNILVLMHNLHIKKNGSAECPSLRLKSTAENLRERRLDIHSIALMASSGTACHNTLERFSFDIHDENAIEDYHHDREAFAQIAYKNIPAGLIAYHHAFEAETIPLQEQYDECVVFSHVHPPEFI</sequence>
<proteinExistence type="predicted"/>
<accession>A0A845SIP6</accession>
<reference evidence="1 2" key="2">
    <citation type="submission" date="2020-02" db="EMBL/GenBank/DDBJ databases">
        <title>The new genus of Enterobacteriales.</title>
        <authorList>
            <person name="Kim I.S."/>
        </authorList>
    </citation>
    <scope>NUCLEOTIDE SEQUENCE [LARGE SCALE GENOMIC DNA]</scope>
    <source>
        <strain evidence="1 2">SAP-6</strain>
    </source>
</reference>
<dbReference type="AlphaFoldDB" id="A0A845SIP6"/>
<evidence type="ECO:0000313" key="1">
    <source>
        <dbReference type="EMBL" id="NDL63809.1"/>
    </source>
</evidence>
<gene>
    <name evidence="1" type="ORF">GRH90_13760</name>
</gene>
<name>A0A845SIP6_9GAMM</name>
<dbReference type="EMBL" id="WUBS01000009">
    <property type="protein sequence ID" value="NDL63809.1"/>
    <property type="molecule type" value="Genomic_DNA"/>
</dbReference>
<comment type="caution">
    <text evidence="1">The sequence shown here is derived from an EMBL/GenBank/DDBJ whole genome shotgun (WGS) entry which is preliminary data.</text>
</comment>
<protein>
    <recommendedName>
        <fullName evidence="3">Erythromycin esterase</fullName>
    </recommendedName>
</protein>
<evidence type="ECO:0000313" key="2">
    <source>
        <dbReference type="Proteomes" id="UP000461443"/>
    </source>
</evidence>
<reference evidence="1 2" key="1">
    <citation type="submission" date="2019-12" db="EMBL/GenBank/DDBJ databases">
        <authorList>
            <person name="Lee S.D."/>
        </authorList>
    </citation>
    <scope>NUCLEOTIDE SEQUENCE [LARGE SCALE GENOMIC DNA]</scope>
    <source>
        <strain evidence="1 2">SAP-6</strain>
    </source>
</reference>
<dbReference type="RefSeq" id="WP_162366526.1">
    <property type="nucleotide sequence ID" value="NZ_WUBS01000009.1"/>
</dbReference>
<dbReference type="SUPFAM" id="SSF159501">
    <property type="entry name" value="EreA/ChaN-like"/>
    <property type="match status" value="1"/>
</dbReference>